<dbReference type="Pfam" id="PF07892">
    <property type="entry name" value="DUF1667"/>
    <property type="match status" value="1"/>
</dbReference>
<sequence length="119" mass="12949">MDKNLICICCPMGCHLKVNIEENKVSGNGCKRGIDYGISEITNPVRVITTTVKVKEGELPVLPVKTKGAIPKELNFKCMEELKKLEVVAPISVGEVILKDILGIGIDIVSCRDIKSIKA</sequence>
<evidence type="ECO:0000313" key="1">
    <source>
        <dbReference type="EMBL" id="MDC4241938.1"/>
    </source>
</evidence>
<dbReference type="InterPro" id="IPR012460">
    <property type="entry name" value="DUF1667"/>
</dbReference>
<dbReference type="Gene3D" id="3.10.530.10">
    <property type="entry name" value="CPE0013-like"/>
    <property type="match status" value="1"/>
</dbReference>
<dbReference type="InterPro" id="IPR036593">
    <property type="entry name" value="CPE0013-like_sf"/>
</dbReference>
<accession>A0A9X3XMM7</accession>
<protein>
    <submittedName>
        <fullName evidence="1">DUF1667 domain-containing protein</fullName>
    </submittedName>
</protein>
<keyword evidence="2" id="KW-1185">Reference proteome</keyword>
<organism evidence="1 2">
    <name type="scientific">Clostridium tertium</name>
    <dbReference type="NCBI Taxonomy" id="1559"/>
    <lineage>
        <taxon>Bacteria</taxon>
        <taxon>Bacillati</taxon>
        <taxon>Bacillota</taxon>
        <taxon>Clostridia</taxon>
        <taxon>Eubacteriales</taxon>
        <taxon>Clostridiaceae</taxon>
        <taxon>Clostridium</taxon>
    </lineage>
</organism>
<name>A0A9X3XMM7_9CLOT</name>
<dbReference type="EMBL" id="JAMRYU010000021">
    <property type="protein sequence ID" value="MDC4241938.1"/>
    <property type="molecule type" value="Genomic_DNA"/>
</dbReference>
<dbReference type="SUPFAM" id="SSF160148">
    <property type="entry name" value="CPE0013-like"/>
    <property type="match status" value="1"/>
</dbReference>
<reference evidence="1" key="1">
    <citation type="submission" date="2022-05" db="EMBL/GenBank/DDBJ databases">
        <title>Draft genome sequence of Clostridium tertium strain CP3 isolated from Peru.</title>
        <authorList>
            <person name="Hurtado R."/>
            <person name="Lima L."/>
            <person name="Sousa T."/>
            <person name="Jaiswal A.K."/>
            <person name="Tiwari S."/>
            <person name="Maturrano L."/>
            <person name="Brenig B."/>
            <person name="Azevedo V."/>
        </authorList>
    </citation>
    <scope>NUCLEOTIDE SEQUENCE</scope>
    <source>
        <strain evidence="1">CP3</strain>
    </source>
</reference>
<evidence type="ECO:0000313" key="2">
    <source>
        <dbReference type="Proteomes" id="UP001141183"/>
    </source>
</evidence>
<dbReference type="Proteomes" id="UP001141183">
    <property type="component" value="Unassembled WGS sequence"/>
</dbReference>
<dbReference type="PANTHER" id="PTHR39450:SF1">
    <property type="entry name" value="DUF1667 DOMAIN-CONTAINING PROTEIN"/>
    <property type="match status" value="1"/>
</dbReference>
<comment type="caution">
    <text evidence="1">The sequence shown here is derived from an EMBL/GenBank/DDBJ whole genome shotgun (WGS) entry which is preliminary data.</text>
</comment>
<dbReference type="RefSeq" id="WP_097033820.1">
    <property type="nucleotide sequence ID" value="NZ_JAHLZG010000003.1"/>
</dbReference>
<dbReference type="AlphaFoldDB" id="A0A9X3XMM7"/>
<proteinExistence type="predicted"/>
<gene>
    <name evidence="1" type="ORF">NE398_17530</name>
</gene>
<dbReference type="PANTHER" id="PTHR39450">
    <property type="entry name" value="MOLYBDOPTERIN OXIDOREDUCTASE, 4FE-4S CLUSTER-BINDING SUBUNIT"/>
    <property type="match status" value="1"/>
</dbReference>